<dbReference type="GO" id="GO:0001725">
    <property type="term" value="C:stress fiber"/>
    <property type="evidence" value="ECO:0007669"/>
    <property type="project" value="TreeGrafter"/>
</dbReference>
<protein>
    <submittedName>
        <fullName evidence="11">PDLI5 protein</fullName>
    </submittedName>
</protein>
<evidence type="ECO:0000256" key="4">
    <source>
        <dbReference type="ARBA" id="ARBA00022737"/>
    </source>
</evidence>
<sequence>MSNYSVSLVGPAPWGFRLQGGKDFNVPLSISRLNDGGKAAQAHVGIGDVVLTIDGISTDGMTHLEAQNKIKACTGNLNMTLQRVSSIQKPDHFHVKKAEPTEVVKPVPIASAVAPKVTAPASVAFNKTPRPFGAVTSSKVTSIPSPSSAFTPAQASAACAVPGVHANAKPNAEPWPPAPGAPKPAVPVPRQHGAADGAQDAAEGPRRGGRENQGESKQQNGPPRKHIVDTYTEFYHTPTHSDASKKRLIEDTEDWHPRTGTTQSRSFRILAQITGTDHMKEPENEAAKKTNDSLEAAQPAPVRSVPACQDSVDVRPAPANTAPAAVLKPAAPLGSAKGWQPPNQAAPVSGWTSNSIKSPGTTAPSEKAATTPQLNEQDTLVQRAEHIPAGKRTPMCAHCNQVIRGPFLVALGKSWHPEEFNCAHCKTSMAYIGFVEEKGMLYCEVCYEKFFAPECSKCQRKILGEVINALKQTWHVSCFVCVACHNPIRNNVFHLEDGDPYCETDYYALFGTMCHGCEFPIEAGDRFLEALGHTWHDTCFVCSVCSDSLEGQTFFSKKDKPLCKKHAHSVNI</sequence>
<keyword evidence="5 7" id="KW-0862">Zinc</keyword>
<keyword evidence="6 7" id="KW-0440">LIM domain</keyword>
<dbReference type="PANTHER" id="PTHR24214">
    <property type="entry name" value="PDZ AND LIM DOMAIN PROTEIN ZASP"/>
    <property type="match status" value="1"/>
</dbReference>
<dbReference type="GO" id="GO:0003779">
    <property type="term" value="F:actin binding"/>
    <property type="evidence" value="ECO:0007669"/>
    <property type="project" value="TreeGrafter"/>
</dbReference>
<dbReference type="GO" id="GO:0046872">
    <property type="term" value="F:metal ion binding"/>
    <property type="evidence" value="ECO:0007669"/>
    <property type="project" value="UniProtKB-KW"/>
</dbReference>
<evidence type="ECO:0000256" key="6">
    <source>
        <dbReference type="ARBA" id="ARBA00023038"/>
    </source>
</evidence>
<name>A0A7K4TQ74_9SYLV</name>
<evidence type="ECO:0000259" key="10">
    <source>
        <dbReference type="PROSITE" id="PS50106"/>
    </source>
</evidence>
<dbReference type="SUPFAM" id="SSF57716">
    <property type="entry name" value="Glucocorticoid receptor-like (DNA-binding domain)"/>
    <property type="match status" value="3"/>
</dbReference>
<dbReference type="GO" id="GO:0005912">
    <property type="term" value="C:adherens junction"/>
    <property type="evidence" value="ECO:0007669"/>
    <property type="project" value="TreeGrafter"/>
</dbReference>
<dbReference type="FunFam" id="2.10.110.10:FF:000020">
    <property type="entry name" value="PDZ and LIM domain protein 5"/>
    <property type="match status" value="1"/>
</dbReference>
<feature type="domain" description="LIM zinc-binding" evidence="9">
    <location>
        <begin position="453"/>
        <end position="512"/>
    </location>
</feature>
<dbReference type="Pfam" id="PF00412">
    <property type="entry name" value="LIM"/>
    <property type="match status" value="3"/>
</dbReference>
<feature type="region of interest" description="Disordered" evidence="8">
    <location>
        <begin position="333"/>
        <end position="378"/>
    </location>
</feature>
<dbReference type="GO" id="GO:0030036">
    <property type="term" value="P:actin cytoskeleton organization"/>
    <property type="evidence" value="ECO:0007669"/>
    <property type="project" value="TreeGrafter"/>
</dbReference>
<dbReference type="Proteomes" id="UP000580691">
    <property type="component" value="Unassembled WGS sequence"/>
</dbReference>
<feature type="domain" description="PDZ" evidence="10">
    <location>
        <begin position="10"/>
        <end position="85"/>
    </location>
</feature>
<dbReference type="InterPro" id="IPR001478">
    <property type="entry name" value="PDZ"/>
</dbReference>
<reference evidence="11 12" key="1">
    <citation type="submission" date="2019-09" db="EMBL/GenBank/DDBJ databases">
        <title>Bird 10,000 Genomes (B10K) Project - Family phase.</title>
        <authorList>
            <person name="Zhang G."/>
        </authorList>
    </citation>
    <scope>NUCLEOTIDE SEQUENCE [LARGE SCALE GENOMIC DNA]</scope>
    <source>
        <strain evidence="11">B10K-DU-002-08</strain>
        <tissue evidence="11">Muscle</tissue>
    </source>
</reference>
<feature type="compositionally biased region" description="Basic and acidic residues" evidence="8">
    <location>
        <begin position="279"/>
        <end position="292"/>
    </location>
</feature>
<dbReference type="FunFam" id="2.10.110.10:FF:000010">
    <property type="entry name" value="PDZ and LIM domain protein 5"/>
    <property type="match status" value="1"/>
</dbReference>
<dbReference type="PANTHER" id="PTHR24214:SF32">
    <property type="entry name" value="PDZ AND LIM DOMAIN PROTEIN 5"/>
    <property type="match status" value="1"/>
</dbReference>
<feature type="region of interest" description="Disordered" evidence="8">
    <location>
        <begin position="279"/>
        <end position="303"/>
    </location>
</feature>
<feature type="compositionally biased region" description="Basic and acidic residues" evidence="8">
    <location>
        <begin position="203"/>
        <end position="214"/>
    </location>
</feature>
<dbReference type="InterPro" id="IPR050604">
    <property type="entry name" value="PDZ-LIM_domain"/>
</dbReference>
<dbReference type="CDD" id="cd09453">
    <property type="entry name" value="LIM1_ENH"/>
    <property type="match status" value="1"/>
</dbReference>
<comment type="subcellular location">
    <subcellularLocation>
        <location evidence="1">Cytoplasm</location>
    </subcellularLocation>
</comment>
<organism evidence="11 12">
    <name type="scientific">Sinosuthora webbiana</name>
    <dbReference type="NCBI Taxonomy" id="337173"/>
    <lineage>
        <taxon>Eukaryota</taxon>
        <taxon>Metazoa</taxon>
        <taxon>Chordata</taxon>
        <taxon>Craniata</taxon>
        <taxon>Vertebrata</taxon>
        <taxon>Euteleostomi</taxon>
        <taxon>Archelosauria</taxon>
        <taxon>Archosauria</taxon>
        <taxon>Dinosauria</taxon>
        <taxon>Saurischia</taxon>
        <taxon>Theropoda</taxon>
        <taxon>Coelurosauria</taxon>
        <taxon>Aves</taxon>
        <taxon>Neognathae</taxon>
        <taxon>Neoaves</taxon>
        <taxon>Telluraves</taxon>
        <taxon>Australaves</taxon>
        <taxon>Passeriformes</taxon>
        <taxon>Sylvioidea</taxon>
        <taxon>Sylviidae</taxon>
        <taxon>Sinosuthora</taxon>
    </lineage>
</organism>
<evidence type="ECO:0000313" key="12">
    <source>
        <dbReference type="Proteomes" id="UP000580691"/>
    </source>
</evidence>
<keyword evidence="12" id="KW-1185">Reference proteome</keyword>
<evidence type="ECO:0000256" key="3">
    <source>
        <dbReference type="ARBA" id="ARBA00022723"/>
    </source>
</evidence>
<dbReference type="SUPFAM" id="SSF50156">
    <property type="entry name" value="PDZ domain-like"/>
    <property type="match status" value="1"/>
</dbReference>
<evidence type="ECO:0000256" key="7">
    <source>
        <dbReference type="PROSITE-ProRule" id="PRU00125"/>
    </source>
</evidence>
<feature type="region of interest" description="Disordered" evidence="8">
    <location>
        <begin position="168"/>
        <end position="225"/>
    </location>
</feature>
<dbReference type="EMBL" id="VXBN01000473">
    <property type="protein sequence ID" value="NWQ99407.1"/>
    <property type="molecule type" value="Genomic_DNA"/>
</dbReference>
<dbReference type="PROSITE" id="PS50106">
    <property type="entry name" value="PDZ"/>
    <property type="match status" value="1"/>
</dbReference>
<dbReference type="FunFam" id="2.30.42.10:FF:000019">
    <property type="entry name" value="LIM domain binding 3 isoform 1"/>
    <property type="match status" value="1"/>
</dbReference>
<dbReference type="FunFam" id="2.10.110.10:FF:000014">
    <property type="entry name" value="PDZ and LIM domain protein 5"/>
    <property type="match status" value="1"/>
</dbReference>
<dbReference type="SMART" id="SM00228">
    <property type="entry name" value="PDZ"/>
    <property type="match status" value="1"/>
</dbReference>
<dbReference type="PROSITE" id="PS00478">
    <property type="entry name" value="LIM_DOMAIN_1"/>
    <property type="match status" value="1"/>
</dbReference>
<dbReference type="CDD" id="cd09459">
    <property type="entry name" value="LIM3_ENH"/>
    <property type="match status" value="1"/>
</dbReference>
<proteinExistence type="predicted"/>
<dbReference type="GO" id="GO:0031941">
    <property type="term" value="C:filamentous actin"/>
    <property type="evidence" value="ECO:0007669"/>
    <property type="project" value="TreeGrafter"/>
</dbReference>
<dbReference type="InterPro" id="IPR001781">
    <property type="entry name" value="Znf_LIM"/>
</dbReference>
<dbReference type="Gene3D" id="2.30.42.10">
    <property type="match status" value="1"/>
</dbReference>
<feature type="compositionally biased region" description="Low complexity" evidence="8">
    <location>
        <begin position="188"/>
        <end position="202"/>
    </location>
</feature>
<gene>
    <name evidence="11" type="primary">Pdlim5</name>
    <name evidence="11" type="ORF">SINWEB_R03808</name>
</gene>
<evidence type="ECO:0000256" key="2">
    <source>
        <dbReference type="ARBA" id="ARBA00022490"/>
    </source>
</evidence>
<comment type="caution">
    <text evidence="11">The sequence shown here is derived from an EMBL/GenBank/DDBJ whole genome shotgun (WGS) entry which is preliminary data.</text>
</comment>
<dbReference type="GO" id="GO:0007507">
    <property type="term" value="P:heart development"/>
    <property type="evidence" value="ECO:0007669"/>
    <property type="project" value="TreeGrafter"/>
</dbReference>
<feature type="domain" description="LIM zinc-binding" evidence="9">
    <location>
        <begin position="513"/>
        <end position="572"/>
    </location>
</feature>
<feature type="compositionally biased region" description="Pro residues" evidence="8">
    <location>
        <begin position="173"/>
        <end position="187"/>
    </location>
</feature>
<evidence type="ECO:0000259" key="9">
    <source>
        <dbReference type="PROSITE" id="PS50023"/>
    </source>
</evidence>
<dbReference type="AlphaFoldDB" id="A0A7K4TQ74"/>
<dbReference type="Gene3D" id="2.10.110.10">
    <property type="entry name" value="Cysteine Rich Protein"/>
    <property type="match status" value="3"/>
</dbReference>
<feature type="domain" description="LIM zinc-binding" evidence="9">
    <location>
        <begin position="394"/>
        <end position="452"/>
    </location>
</feature>
<feature type="compositionally biased region" description="Polar residues" evidence="8">
    <location>
        <begin position="350"/>
        <end position="378"/>
    </location>
</feature>
<keyword evidence="3 7" id="KW-0479">Metal-binding</keyword>
<feature type="non-terminal residue" evidence="11">
    <location>
        <position position="572"/>
    </location>
</feature>
<dbReference type="InterPro" id="IPR036034">
    <property type="entry name" value="PDZ_sf"/>
</dbReference>
<dbReference type="PROSITE" id="PS50023">
    <property type="entry name" value="LIM_DOMAIN_2"/>
    <property type="match status" value="3"/>
</dbReference>
<evidence type="ECO:0000313" key="11">
    <source>
        <dbReference type="EMBL" id="NWQ99407.1"/>
    </source>
</evidence>
<feature type="non-terminal residue" evidence="11">
    <location>
        <position position="1"/>
    </location>
</feature>
<accession>A0A7K4TQ74</accession>
<dbReference type="SMART" id="SM00132">
    <property type="entry name" value="LIM"/>
    <property type="match status" value="3"/>
</dbReference>
<evidence type="ECO:0000256" key="1">
    <source>
        <dbReference type="ARBA" id="ARBA00004496"/>
    </source>
</evidence>
<dbReference type="GO" id="GO:0030018">
    <property type="term" value="C:Z disc"/>
    <property type="evidence" value="ECO:0007669"/>
    <property type="project" value="TreeGrafter"/>
</dbReference>
<evidence type="ECO:0000256" key="8">
    <source>
        <dbReference type="SAM" id="MobiDB-lite"/>
    </source>
</evidence>
<evidence type="ECO:0000256" key="5">
    <source>
        <dbReference type="ARBA" id="ARBA00022833"/>
    </source>
</evidence>
<keyword evidence="4" id="KW-0677">Repeat</keyword>
<dbReference type="GO" id="GO:0061061">
    <property type="term" value="P:muscle structure development"/>
    <property type="evidence" value="ECO:0007669"/>
    <property type="project" value="TreeGrafter"/>
</dbReference>
<dbReference type="CDD" id="cd06753">
    <property type="entry name" value="PDZ_PDLIM-like"/>
    <property type="match status" value="1"/>
</dbReference>
<dbReference type="OrthoDB" id="5911912at2759"/>
<dbReference type="Pfam" id="PF00595">
    <property type="entry name" value="PDZ"/>
    <property type="match status" value="1"/>
</dbReference>
<dbReference type="GO" id="GO:0051371">
    <property type="term" value="F:muscle alpha-actinin binding"/>
    <property type="evidence" value="ECO:0007669"/>
    <property type="project" value="TreeGrafter"/>
</dbReference>
<keyword evidence="2" id="KW-0963">Cytoplasm</keyword>